<evidence type="ECO:0000313" key="13">
    <source>
        <dbReference type="EMBL" id="SCF07605.1"/>
    </source>
</evidence>
<keyword evidence="5" id="KW-0547">Nucleotide-binding</keyword>
<dbReference type="SMART" id="SM00382">
    <property type="entry name" value="AAA"/>
    <property type="match status" value="1"/>
</dbReference>
<dbReference type="Pfam" id="PF00005">
    <property type="entry name" value="ABC_tran"/>
    <property type="match status" value="1"/>
</dbReference>
<dbReference type="FunFam" id="3.40.50.300:FF:000299">
    <property type="entry name" value="ABC transporter ATP-binding protein/permease"/>
    <property type="match status" value="1"/>
</dbReference>
<feature type="transmembrane region" description="Helical" evidence="10">
    <location>
        <begin position="80"/>
        <end position="100"/>
    </location>
</feature>
<dbReference type="InterPro" id="IPR003439">
    <property type="entry name" value="ABC_transporter-like_ATP-bd"/>
</dbReference>
<dbReference type="PROSITE" id="PS50929">
    <property type="entry name" value="ABC_TM1F"/>
    <property type="match status" value="1"/>
</dbReference>
<dbReference type="GO" id="GO:0016887">
    <property type="term" value="F:ATP hydrolysis activity"/>
    <property type="evidence" value="ECO:0007669"/>
    <property type="project" value="InterPro"/>
</dbReference>
<sequence>MAENGIGWAALGSLAGNGPAARGPAPGTLRRILRYAHPYRGGLLALCLLVLAGSAAIVATPLLLQAIVEVGIARRDTDTVVLLAGLAAAVAVGEGLLSYAQRMVSARIGESIIYDLRTELVRHIQRMSLTFFTQVHTGALVSRLNTDVIGAQRALTSTLAGLLANVVAVVSVVATMFVVSWPVAVIAVLLLPAFFLIGRVAARGLRSVARAQMGVNADLAATAVERFSAAGAMLVMLYGRDDDEAGAFARHAGRARDLGIVSVRRGQLLMVTLTGAAAIATAAVYGVGGALVAGGAMQLGALIALVALIGRLYGPVAGLVNVHVDVMNAMVSFERVFAVLDLKPPVLDSGRRGPIEPAVPPRVSFDQVSFAYPTTDQLTAAGLDEVRLPGRRGGTGVLHGVSFELRPGTVTALVGPSGAGKTTIGHLLARLYDPDSGAVRINDVDLREYRLGAVREAVGVVSQETFLFHDTIRANLHYARPDAAEADLERALEAAQLLEFVRGLPLGLDTVVGDRGQRLSGGERQRLALARLFLKSPAIVVLDEATAHLDGVSERLVQEALREILRGRTALVMAHRLSTIRSADAIVVLADGLIVEEGGHEALLARQGLYASLYLSPGG</sequence>
<dbReference type="AlphaFoldDB" id="A0A1C4XGP6"/>
<feature type="domain" description="ABC transporter" evidence="11">
    <location>
        <begin position="383"/>
        <end position="616"/>
    </location>
</feature>
<dbReference type="Pfam" id="PF00664">
    <property type="entry name" value="ABC_membrane"/>
    <property type="match status" value="1"/>
</dbReference>
<dbReference type="InterPro" id="IPR027417">
    <property type="entry name" value="P-loop_NTPase"/>
</dbReference>
<dbReference type="PANTHER" id="PTHR43394:SF1">
    <property type="entry name" value="ATP-BINDING CASSETTE SUB-FAMILY B MEMBER 10, MITOCHONDRIAL"/>
    <property type="match status" value="1"/>
</dbReference>
<dbReference type="EMBL" id="FMCW01000025">
    <property type="protein sequence ID" value="SCF07605.1"/>
    <property type="molecule type" value="Genomic_DNA"/>
</dbReference>
<keyword evidence="4 10" id="KW-0812">Transmembrane</keyword>
<gene>
    <name evidence="13" type="ORF">GA0070558_12534</name>
</gene>
<accession>A0A1C4XGP6</accession>
<dbReference type="InterPro" id="IPR011527">
    <property type="entry name" value="ABC1_TM_dom"/>
</dbReference>
<proteinExistence type="inferred from homology"/>
<feature type="transmembrane region" description="Helical" evidence="10">
    <location>
        <begin position="184"/>
        <end position="202"/>
    </location>
</feature>
<feature type="transmembrane region" description="Helical" evidence="10">
    <location>
        <begin position="159"/>
        <end position="178"/>
    </location>
</feature>
<keyword evidence="6 13" id="KW-0067">ATP-binding</keyword>
<feature type="domain" description="ABC transmembrane type-1" evidence="12">
    <location>
        <begin position="44"/>
        <end position="328"/>
    </location>
</feature>
<organism evidence="13 14">
    <name type="scientific">Micromonospora haikouensis</name>
    <dbReference type="NCBI Taxonomy" id="686309"/>
    <lineage>
        <taxon>Bacteria</taxon>
        <taxon>Bacillati</taxon>
        <taxon>Actinomycetota</taxon>
        <taxon>Actinomycetes</taxon>
        <taxon>Micromonosporales</taxon>
        <taxon>Micromonosporaceae</taxon>
        <taxon>Micromonospora</taxon>
    </lineage>
</organism>
<dbReference type="InterPro" id="IPR036640">
    <property type="entry name" value="ABC1_TM_sf"/>
</dbReference>
<dbReference type="PANTHER" id="PTHR43394">
    <property type="entry name" value="ATP-DEPENDENT PERMEASE MDL1, MITOCHONDRIAL"/>
    <property type="match status" value="1"/>
</dbReference>
<dbReference type="Proteomes" id="UP000199375">
    <property type="component" value="Unassembled WGS sequence"/>
</dbReference>
<feature type="transmembrane region" description="Helical" evidence="10">
    <location>
        <begin position="268"/>
        <end position="293"/>
    </location>
</feature>
<evidence type="ECO:0000256" key="2">
    <source>
        <dbReference type="ARBA" id="ARBA00022448"/>
    </source>
</evidence>
<evidence type="ECO:0000256" key="3">
    <source>
        <dbReference type="ARBA" id="ARBA00022475"/>
    </source>
</evidence>
<dbReference type="GO" id="GO:0005886">
    <property type="term" value="C:plasma membrane"/>
    <property type="evidence" value="ECO:0007669"/>
    <property type="project" value="UniProtKB-SubCell"/>
</dbReference>
<keyword evidence="8 10" id="KW-0472">Membrane</keyword>
<evidence type="ECO:0000256" key="1">
    <source>
        <dbReference type="ARBA" id="ARBA00004651"/>
    </source>
</evidence>
<protein>
    <submittedName>
        <fullName evidence="13">ATP-binding cassette, subfamily B</fullName>
    </submittedName>
</protein>
<dbReference type="PROSITE" id="PS00211">
    <property type="entry name" value="ABC_TRANSPORTER_1"/>
    <property type="match status" value="1"/>
</dbReference>
<name>A0A1C4XGP6_9ACTN</name>
<dbReference type="GO" id="GO:0015421">
    <property type="term" value="F:ABC-type oligopeptide transporter activity"/>
    <property type="evidence" value="ECO:0007669"/>
    <property type="project" value="TreeGrafter"/>
</dbReference>
<dbReference type="SUPFAM" id="SSF90123">
    <property type="entry name" value="ABC transporter transmembrane region"/>
    <property type="match status" value="1"/>
</dbReference>
<dbReference type="SUPFAM" id="SSF52540">
    <property type="entry name" value="P-loop containing nucleoside triphosphate hydrolases"/>
    <property type="match status" value="1"/>
</dbReference>
<reference evidence="13 14" key="1">
    <citation type="submission" date="2016-06" db="EMBL/GenBank/DDBJ databases">
        <authorList>
            <person name="Kjaerup R.B."/>
            <person name="Dalgaard T.S."/>
            <person name="Juul-Madsen H.R."/>
        </authorList>
    </citation>
    <scope>NUCLEOTIDE SEQUENCE [LARGE SCALE GENOMIC DNA]</scope>
    <source>
        <strain evidence="13 14">DSM 45626</strain>
    </source>
</reference>
<dbReference type="GO" id="GO:0005524">
    <property type="term" value="F:ATP binding"/>
    <property type="evidence" value="ECO:0007669"/>
    <property type="project" value="UniProtKB-KW"/>
</dbReference>
<comment type="subcellular location">
    <subcellularLocation>
        <location evidence="1">Cell membrane</location>
        <topology evidence="1">Multi-pass membrane protein</topology>
    </subcellularLocation>
</comment>
<evidence type="ECO:0000256" key="8">
    <source>
        <dbReference type="ARBA" id="ARBA00023136"/>
    </source>
</evidence>
<dbReference type="Gene3D" id="3.40.50.300">
    <property type="entry name" value="P-loop containing nucleotide triphosphate hydrolases"/>
    <property type="match status" value="1"/>
</dbReference>
<evidence type="ECO:0000256" key="4">
    <source>
        <dbReference type="ARBA" id="ARBA00022692"/>
    </source>
</evidence>
<keyword evidence="2" id="KW-0813">Transport</keyword>
<evidence type="ECO:0000313" key="14">
    <source>
        <dbReference type="Proteomes" id="UP000199375"/>
    </source>
</evidence>
<comment type="similarity">
    <text evidence="9">Belongs to the ABC transporter superfamily. Lipid exporter (TC 3.A.1.106) family.</text>
</comment>
<evidence type="ECO:0000259" key="12">
    <source>
        <dbReference type="PROSITE" id="PS50929"/>
    </source>
</evidence>
<dbReference type="CDD" id="cd18550">
    <property type="entry name" value="ABC_6TM_exporter_like"/>
    <property type="match status" value="1"/>
</dbReference>
<evidence type="ECO:0000256" key="6">
    <source>
        <dbReference type="ARBA" id="ARBA00022840"/>
    </source>
</evidence>
<dbReference type="InterPro" id="IPR017871">
    <property type="entry name" value="ABC_transporter-like_CS"/>
</dbReference>
<keyword evidence="7 10" id="KW-1133">Transmembrane helix</keyword>
<feature type="transmembrane region" description="Helical" evidence="10">
    <location>
        <begin position="43"/>
        <end position="68"/>
    </location>
</feature>
<evidence type="ECO:0000256" key="7">
    <source>
        <dbReference type="ARBA" id="ARBA00022989"/>
    </source>
</evidence>
<dbReference type="RefSeq" id="WP_091283729.1">
    <property type="nucleotide sequence ID" value="NZ_FMCW01000025.1"/>
</dbReference>
<dbReference type="PROSITE" id="PS50893">
    <property type="entry name" value="ABC_TRANSPORTER_2"/>
    <property type="match status" value="1"/>
</dbReference>
<dbReference type="InterPro" id="IPR039421">
    <property type="entry name" value="Type_1_exporter"/>
</dbReference>
<dbReference type="Gene3D" id="1.20.1560.10">
    <property type="entry name" value="ABC transporter type 1, transmembrane domain"/>
    <property type="match status" value="1"/>
</dbReference>
<feature type="transmembrane region" description="Helical" evidence="10">
    <location>
        <begin position="299"/>
        <end position="320"/>
    </location>
</feature>
<evidence type="ECO:0000256" key="5">
    <source>
        <dbReference type="ARBA" id="ARBA00022741"/>
    </source>
</evidence>
<evidence type="ECO:0000256" key="10">
    <source>
        <dbReference type="SAM" id="Phobius"/>
    </source>
</evidence>
<keyword evidence="3" id="KW-1003">Cell membrane</keyword>
<evidence type="ECO:0000259" key="11">
    <source>
        <dbReference type="PROSITE" id="PS50893"/>
    </source>
</evidence>
<evidence type="ECO:0000256" key="9">
    <source>
        <dbReference type="ARBA" id="ARBA00061644"/>
    </source>
</evidence>
<dbReference type="InterPro" id="IPR003593">
    <property type="entry name" value="AAA+_ATPase"/>
</dbReference>